<sequence>MDKDFWVHVKDTFFEFLMHIGPRAIYALVALVIGIFGIKIIMRILKRVLRKSKVELSLQSFVGSLSIFILWGLLIFLIGSILGIEASSFLAIFGAAGIAIGLALQGSLANFAGGVLILLFKPFRVGDLIKVNEVLGFVVEIDILYTRVKTYDGLIVTMPNGNVSNSDVDNRTMEPYRRIGLNFKFNYDVDIDFVLQLIIKTMKKHPRITHDPEPDAWLDSIGEYELKVIARCWVPSEEYYPAYWEQLLAVKKALDAQGIEMPIPKRTIYQPEMKEVMKNFPPQKQSEVAENGTHK</sequence>
<evidence type="ECO:0000313" key="11">
    <source>
        <dbReference type="Proteomes" id="UP001230915"/>
    </source>
</evidence>
<feature type="transmembrane region" description="Helical" evidence="7">
    <location>
        <begin position="61"/>
        <end position="84"/>
    </location>
</feature>
<dbReference type="InterPro" id="IPR011066">
    <property type="entry name" value="MscS_channel_C_sf"/>
</dbReference>
<name>A0ABU1A3X7_9FLAO</name>
<dbReference type="PANTHER" id="PTHR30221:SF1">
    <property type="entry name" value="SMALL-CONDUCTANCE MECHANOSENSITIVE CHANNEL"/>
    <property type="match status" value="1"/>
</dbReference>
<evidence type="ECO:0000256" key="2">
    <source>
        <dbReference type="ARBA" id="ARBA00008017"/>
    </source>
</evidence>
<dbReference type="Gene3D" id="1.10.287.1260">
    <property type="match status" value="1"/>
</dbReference>
<keyword evidence="3" id="KW-1003">Cell membrane</keyword>
<dbReference type="PANTHER" id="PTHR30221">
    <property type="entry name" value="SMALL-CONDUCTANCE MECHANOSENSITIVE CHANNEL"/>
    <property type="match status" value="1"/>
</dbReference>
<feature type="domain" description="Mechanosensitive ion channel MscS C-terminal" evidence="9">
    <location>
        <begin position="181"/>
        <end position="261"/>
    </location>
</feature>
<dbReference type="Pfam" id="PF21082">
    <property type="entry name" value="MS_channel_3rd"/>
    <property type="match status" value="1"/>
</dbReference>
<gene>
    <name evidence="10" type="ORF">RBU60_12215</name>
</gene>
<evidence type="ECO:0000256" key="7">
    <source>
        <dbReference type="SAM" id="Phobius"/>
    </source>
</evidence>
<accession>A0ABU1A3X7</accession>
<dbReference type="SUPFAM" id="SSF82861">
    <property type="entry name" value="Mechanosensitive channel protein MscS (YggB), transmembrane region"/>
    <property type="match status" value="1"/>
</dbReference>
<feature type="transmembrane region" description="Helical" evidence="7">
    <location>
        <begin position="20"/>
        <end position="41"/>
    </location>
</feature>
<dbReference type="EMBL" id="JAVHUL010000039">
    <property type="protein sequence ID" value="MDQ7918340.1"/>
    <property type="molecule type" value="Genomic_DNA"/>
</dbReference>
<evidence type="ECO:0000256" key="5">
    <source>
        <dbReference type="ARBA" id="ARBA00022989"/>
    </source>
</evidence>
<dbReference type="SUPFAM" id="SSF50182">
    <property type="entry name" value="Sm-like ribonucleoproteins"/>
    <property type="match status" value="1"/>
</dbReference>
<reference evidence="10 11" key="1">
    <citation type="submission" date="2023-08" db="EMBL/GenBank/DDBJ databases">
        <title>Mesonia sp. MT50, isolated from deep-sea sediment of the Mariana Trench.</title>
        <authorList>
            <person name="Fu H."/>
        </authorList>
    </citation>
    <scope>NUCLEOTIDE SEQUENCE [LARGE SCALE GENOMIC DNA]</scope>
    <source>
        <strain evidence="10 11">MT50</strain>
    </source>
</reference>
<evidence type="ECO:0000256" key="1">
    <source>
        <dbReference type="ARBA" id="ARBA00004651"/>
    </source>
</evidence>
<comment type="subcellular location">
    <subcellularLocation>
        <location evidence="1">Cell membrane</location>
        <topology evidence="1">Multi-pass membrane protein</topology>
    </subcellularLocation>
</comment>
<comment type="caution">
    <text evidence="10">The sequence shown here is derived from an EMBL/GenBank/DDBJ whole genome shotgun (WGS) entry which is preliminary data.</text>
</comment>
<dbReference type="InterPro" id="IPR023408">
    <property type="entry name" value="MscS_beta-dom_sf"/>
</dbReference>
<dbReference type="InterPro" id="IPR011014">
    <property type="entry name" value="MscS_channel_TM-2"/>
</dbReference>
<dbReference type="Pfam" id="PF00924">
    <property type="entry name" value="MS_channel_2nd"/>
    <property type="match status" value="1"/>
</dbReference>
<dbReference type="Pfam" id="PF05552">
    <property type="entry name" value="MS_channel_1st_1"/>
    <property type="match status" value="1"/>
</dbReference>
<dbReference type="Proteomes" id="UP001230915">
    <property type="component" value="Unassembled WGS sequence"/>
</dbReference>
<dbReference type="InterPro" id="IPR008910">
    <property type="entry name" value="MSC_TM_helix"/>
</dbReference>
<dbReference type="InterPro" id="IPR006685">
    <property type="entry name" value="MscS_channel_2nd"/>
</dbReference>
<feature type="domain" description="Mechanosensitive ion channel MscS" evidence="8">
    <location>
        <begin position="107"/>
        <end position="171"/>
    </location>
</feature>
<dbReference type="RefSeq" id="WP_308865335.1">
    <property type="nucleotide sequence ID" value="NZ_JAVHUL010000039.1"/>
</dbReference>
<evidence type="ECO:0000256" key="6">
    <source>
        <dbReference type="ARBA" id="ARBA00023136"/>
    </source>
</evidence>
<proteinExistence type="inferred from homology"/>
<keyword evidence="6 7" id="KW-0472">Membrane</keyword>
<evidence type="ECO:0000313" key="10">
    <source>
        <dbReference type="EMBL" id="MDQ7918340.1"/>
    </source>
</evidence>
<dbReference type="Gene3D" id="3.30.70.100">
    <property type="match status" value="1"/>
</dbReference>
<dbReference type="InterPro" id="IPR045275">
    <property type="entry name" value="MscS_archaea/bacteria_type"/>
</dbReference>
<comment type="similarity">
    <text evidence="2">Belongs to the MscS (TC 1.A.23) family.</text>
</comment>
<keyword evidence="4 7" id="KW-0812">Transmembrane</keyword>
<keyword evidence="11" id="KW-1185">Reference proteome</keyword>
<evidence type="ECO:0000259" key="8">
    <source>
        <dbReference type="Pfam" id="PF00924"/>
    </source>
</evidence>
<dbReference type="InterPro" id="IPR010920">
    <property type="entry name" value="LSM_dom_sf"/>
</dbReference>
<evidence type="ECO:0000259" key="9">
    <source>
        <dbReference type="Pfam" id="PF21082"/>
    </source>
</evidence>
<protein>
    <submittedName>
        <fullName evidence="10">Mechanosensitive ion channel family protein</fullName>
    </submittedName>
</protein>
<keyword evidence="5 7" id="KW-1133">Transmembrane helix</keyword>
<dbReference type="SUPFAM" id="SSF82689">
    <property type="entry name" value="Mechanosensitive channel protein MscS (YggB), C-terminal domain"/>
    <property type="match status" value="1"/>
</dbReference>
<organism evidence="10 11">
    <name type="scientific">Mesonia profundi</name>
    <dbReference type="NCBI Taxonomy" id="3070998"/>
    <lineage>
        <taxon>Bacteria</taxon>
        <taxon>Pseudomonadati</taxon>
        <taxon>Bacteroidota</taxon>
        <taxon>Flavobacteriia</taxon>
        <taxon>Flavobacteriales</taxon>
        <taxon>Flavobacteriaceae</taxon>
        <taxon>Mesonia</taxon>
    </lineage>
</organism>
<dbReference type="InterPro" id="IPR049278">
    <property type="entry name" value="MS_channel_C"/>
</dbReference>
<evidence type="ECO:0000256" key="3">
    <source>
        <dbReference type="ARBA" id="ARBA00022475"/>
    </source>
</evidence>
<feature type="transmembrane region" description="Helical" evidence="7">
    <location>
        <begin position="90"/>
        <end position="120"/>
    </location>
</feature>
<dbReference type="Gene3D" id="2.30.30.60">
    <property type="match status" value="1"/>
</dbReference>
<evidence type="ECO:0000256" key="4">
    <source>
        <dbReference type="ARBA" id="ARBA00022692"/>
    </source>
</evidence>